<gene>
    <name evidence="1" type="ORF">SAMN05444168_0743</name>
</gene>
<dbReference type="AlphaFoldDB" id="A0A1N6EKB8"/>
<dbReference type="Proteomes" id="UP000184693">
    <property type="component" value="Unassembled WGS sequence"/>
</dbReference>
<proteinExistence type="predicted"/>
<accession>A0A1N6EKB8</accession>
<organism evidence="1 2">
    <name type="scientific">Paraburkholderia phenazinium</name>
    <dbReference type="NCBI Taxonomy" id="60549"/>
    <lineage>
        <taxon>Bacteria</taxon>
        <taxon>Pseudomonadati</taxon>
        <taxon>Pseudomonadota</taxon>
        <taxon>Betaproteobacteria</taxon>
        <taxon>Burkholderiales</taxon>
        <taxon>Burkholderiaceae</taxon>
        <taxon>Paraburkholderia</taxon>
    </lineage>
</organism>
<reference evidence="1 2" key="1">
    <citation type="submission" date="2016-11" db="EMBL/GenBank/DDBJ databases">
        <authorList>
            <person name="Jaros S."/>
            <person name="Januszkiewicz K."/>
            <person name="Wedrychowicz H."/>
        </authorList>
    </citation>
    <scope>NUCLEOTIDE SEQUENCE [LARGE SCALE GENOMIC DNA]</scope>
    <source>
        <strain evidence="1 2">GAS86</strain>
    </source>
</reference>
<evidence type="ECO:0000313" key="2">
    <source>
        <dbReference type="Proteomes" id="UP000184693"/>
    </source>
</evidence>
<protein>
    <submittedName>
        <fullName evidence="1">Uncharacterized protein</fullName>
    </submittedName>
</protein>
<evidence type="ECO:0000313" key="1">
    <source>
        <dbReference type="EMBL" id="SIN83486.1"/>
    </source>
</evidence>
<sequence length="316" mass="34990">MPVRQPSQISSAEATPTKDPAAILAEIKGRGWWQGSVISAADLALIGQSSDGVEFWVVVSQTCNLYNPFFDRVPVFELVGASRLLDGCSSAKTKGDDPRILHVEATGANGVVSLAIDIQARKWLPRASLAELSAPQYSVEDPPRADWATEPTWLDNLAGWLGRSYTRVALPDEFNEGLSKSKLLKVLDEKVTKDKDGIYGIYLSVERDSEEAWEDALGLMPPPYNLGITLIVKDDQPRAKLREKLIKQIFKDEVEDPDNQSQKTTRAVLAQRCRIRIAEIGIEVRGMSDVNLGELRQLIRYTMVDYLSTSSFAAPE</sequence>
<name>A0A1N6EKB8_9BURK</name>
<dbReference type="EMBL" id="FSRM01000001">
    <property type="protein sequence ID" value="SIN83486.1"/>
    <property type="molecule type" value="Genomic_DNA"/>
</dbReference>